<dbReference type="OrthoDB" id="9793147at2"/>
<comment type="caution">
    <text evidence="2">The sequence shown here is derived from an EMBL/GenBank/DDBJ whole genome shotgun (WGS) entry which is preliminary data.</text>
</comment>
<dbReference type="RefSeq" id="WP_110787597.1">
    <property type="nucleotide sequence ID" value="NZ_QKQS01000023.1"/>
</dbReference>
<name>A0A323UG48_RHOPL</name>
<evidence type="ECO:0000313" key="2">
    <source>
        <dbReference type="EMBL" id="PZA11514.1"/>
    </source>
</evidence>
<dbReference type="AlphaFoldDB" id="A0A323UG48"/>
<dbReference type="Proteomes" id="UP000248134">
    <property type="component" value="Unassembled WGS sequence"/>
</dbReference>
<dbReference type="InterPro" id="IPR014710">
    <property type="entry name" value="RmlC-like_jellyroll"/>
</dbReference>
<dbReference type="SUPFAM" id="SSF51182">
    <property type="entry name" value="RmlC-like cupins"/>
    <property type="match status" value="1"/>
</dbReference>
<dbReference type="InterPro" id="IPR011051">
    <property type="entry name" value="RmlC_Cupin_sf"/>
</dbReference>
<reference evidence="2 3" key="1">
    <citation type="submission" date="2018-06" db="EMBL/GenBank/DDBJ databases">
        <title>Draft Whole-Genome Sequence of the purple photosynthetic bacterium Rhodospeudomonas palustris XCP.</title>
        <authorList>
            <person name="Rayyan A."/>
            <person name="Meyer T.E."/>
            <person name="Kyndt J.A."/>
        </authorList>
    </citation>
    <scope>NUCLEOTIDE SEQUENCE [LARGE SCALE GENOMIC DNA]</scope>
    <source>
        <strain evidence="2 3">XCP</strain>
    </source>
</reference>
<dbReference type="EMBL" id="QKQS01000023">
    <property type="protein sequence ID" value="PZA11514.1"/>
    <property type="molecule type" value="Genomic_DNA"/>
</dbReference>
<dbReference type="Gene3D" id="2.60.120.10">
    <property type="entry name" value="Jelly Rolls"/>
    <property type="match status" value="1"/>
</dbReference>
<proteinExistence type="predicted"/>
<gene>
    <name evidence="2" type="ORF">DNX69_12695</name>
</gene>
<dbReference type="InterPro" id="IPR025979">
    <property type="entry name" value="ChrR-like_cupin_dom"/>
</dbReference>
<dbReference type="Pfam" id="PF12973">
    <property type="entry name" value="Cupin_7"/>
    <property type="match status" value="1"/>
</dbReference>
<protein>
    <submittedName>
        <fullName evidence="2">Cupin</fullName>
    </submittedName>
</protein>
<organism evidence="2 3">
    <name type="scientific">Rhodopseudomonas palustris</name>
    <dbReference type="NCBI Taxonomy" id="1076"/>
    <lineage>
        <taxon>Bacteria</taxon>
        <taxon>Pseudomonadati</taxon>
        <taxon>Pseudomonadota</taxon>
        <taxon>Alphaproteobacteria</taxon>
        <taxon>Hyphomicrobiales</taxon>
        <taxon>Nitrobacteraceae</taxon>
        <taxon>Rhodopseudomonas</taxon>
    </lineage>
</organism>
<evidence type="ECO:0000259" key="1">
    <source>
        <dbReference type="Pfam" id="PF12973"/>
    </source>
</evidence>
<accession>A0A323UG48</accession>
<feature type="domain" description="ChrR-like cupin" evidence="1">
    <location>
        <begin position="27"/>
        <end position="118"/>
    </location>
</feature>
<sequence>MAVNKIHDEFRAVDMSTGWEVPAGYPKGIQQKILSGGLDEENRRGSRSRLLRFEPGEFTTKPFVHEYWEEVFLVSGDLTVGNDENGQGGESFKPFTYACRPPGAFHGPFKSETGCVLFELHYFDPV</sequence>
<evidence type="ECO:0000313" key="3">
    <source>
        <dbReference type="Proteomes" id="UP000248134"/>
    </source>
</evidence>